<dbReference type="Proteomes" id="UP000839688">
    <property type="component" value="Unassembled WGS sequence"/>
</dbReference>
<organism evidence="1">
    <name type="scientific">Salmonella enterica subsp. arizonae</name>
    <dbReference type="NCBI Taxonomy" id="59203"/>
    <lineage>
        <taxon>Bacteria</taxon>
        <taxon>Pseudomonadati</taxon>
        <taxon>Pseudomonadota</taxon>
        <taxon>Gammaproteobacteria</taxon>
        <taxon>Enterobacterales</taxon>
        <taxon>Enterobacteriaceae</taxon>
        <taxon>Salmonella</taxon>
    </lineage>
</organism>
<dbReference type="EMBL" id="AAIVIG010000059">
    <property type="protein sequence ID" value="ECI4938524.1"/>
    <property type="molecule type" value="Genomic_DNA"/>
</dbReference>
<proteinExistence type="predicted"/>
<sequence length="121" mass="13787">MDNTFNYINKSKLSENLLRTHCVSVRLNNEELHLLNTKRGETSKGEWLRLASLDKFPPVVPPINLEAWKSLSEISQKLNTLIGHLENKSSGGELTKTEIFAVKRQISELRFCLTSSKRSMS</sequence>
<evidence type="ECO:0000313" key="1">
    <source>
        <dbReference type="EMBL" id="ECI4938524.1"/>
    </source>
</evidence>
<reference evidence="1" key="1">
    <citation type="submission" date="2018-07" db="EMBL/GenBank/DDBJ databases">
        <authorList>
            <person name="Ashton P.M."/>
            <person name="Dallman T."/>
            <person name="Nair S."/>
            <person name="De Pinna E."/>
            <person name="Peters T."/>
            <person name="Grant K."/>
        </authorList>
    </citation>
    <scope>NUCLEOTIDE SEQUENCE [LARGE SCALE GENOMIC DNA]</scope>
    <source>
        <strain evidence="1">475813</strain>
    </source>
</reference>
<name>A0A5Y3QF49_SALER</name>
<gene>
    <name evidence="1" type="ORF">DSQ81_23370</name>
</gene>
<accession>A0A5Y3QF49</accession>
<comment type="caution">
    <text evidence="1">The sequence shown here is derived from an EMBL/GenBank/DDBJ whole genome shotgun (WGS) entry which is preliminary data.</text>
</comment>
<protein>
    <submittedName>
        <fullName evidence="1">Uncharacterized protein</fullName>
    </submittedName>
</protein>
<dbReference type="AlphaFoldDB" id="A0A5Y3QF49"/>